<accession>A0ABS3Q2A2</accession>
<dbReference type="EMBL" id="JAGETV010000003">
    <property type="protein sequence ID" value="MBO1926432.1"/>
    <property type="molecule type" value="Genomic_DNA"/>
</dbReference>
<name>A0ABS3Q2A2_9GAMM</name>
<dbReference type="Proteomes" id="UP000664835">
    <property type="component" value="Unassembled WGS sequence"/>
</dbReference>
<dbReference type="RefSeq" id="WP_208147418.1">
    <property type="nucleotide sequence ID" value="NZ_JAGETV010000003.1"/>
</dbReference>
<evidence type="ECO:0000313" key="2">
    <source>
        <dbReference type="Proteomes" id="UP000664835"/>
    </source>
</evidence>
<keyword evidence="2" id="KW-1185">Reference proteome</keyword>
<gene>
    <name evidence="1" type="ORF">J3998_02500</name>
</gene>
<organism evidence="1 2">
    <name type="scientific">Thiomicrorhabdus marina</name>
    <dbReference type="NCBI Taxonomy" id="2818442"/>
    <lineage>
        <taxon>Bacteria</taxon>
        <taxon>Pseudomonadati</taxon>
        <taxon>Pseudomonadota</taxon>
        <taxon>Gammaproteobacteria</taxon>
        <taxon>Thiotrichales</taxon>
        <taxon>Piscirickettsiaceae</taxon>
        <taxon>Thiomicrorhabdus</taxon>
    </lineage>
</organism>
<sequence length="135" mass="15579">MSFDGLKFFKLLQKDDEFCAELGRVTLAAGKLENLLVKVASSNDKNLHRLTMGKLIGRLKNDNKLSTLIPHLEALAEQRNYLTHNIYNLLSYTIDEDKLERDCLLWDETSVYTERAYVLQQNLNALAELIETKYL</sequence>
<proteinExistence type="predicted"/>
<reference evidence="1 2" key="1">
    <citation type="submission" date="2021-03" db="EMBL/GenBank/DDBJ databases">
        <title>Thiomicrorhabdus sp.nov.,novel sulfur-oxidizing bacteria isolated from coastal sediment.</title>
        <authorList>
            <person name="Liu X."/>
        </authorList>
    </citation>
    <scope>NUCLEOTIDE SEQUENCE [LARGE SCALE GENOMIC DNA]</scope>
    <source>
        <strain evidence="1 2">6S2-11</strain>
    </source>
</reference>
<protein>
    <submittedName>
        <fullName evidence="1">Uncharacterized protein</fullName>
    </submittedName>
</protein>
<evidence type="ECO:0000313" key="1">
    <source>
        <dbReference type="EMBL" id="MBO1926432.1"/>
    </source>
</evidence>
<comment type="caution">
    <text evidence="1">The sequence shown here is derived from an EMBL/GenBank/DDBJ whole genome shotgun (WGS) entry which is preliminary data.</text>
</comment>